<evidence type="ECO:0000313" key="1">
    <source>
        <dbReference type="EMBL" id="JAH75290.1"/>
    </source>
</evidence>
<organism evidence="1">
    <name type="scientific">Anguilla anguilla</name>
    <name type="common">European freshwater eel</name>
    <name type="synonym">Muraena anguilla</name>
    <dbReference type="NCBI Taxonomy" id="7936"/>
    <lineage>
        <taxon>Eukaryota</taxon>
        <taxon>Metazoa</taxon>
        <taxon>Chordata</taxon>
        <taxon>Craniata</taxon>
        <taxon>Vertebrata</taxon>
        <taxon>Euteleostomi</taxon>
        <taxon>Actinopterygii</taxon>
        <taxon>Neopterygii</taxon>
        <taxon>Teleostei</taxon>
        <taxon>Anguilliformes</taxon>
        <taxon>Anguillidae</taxon>
        <taxon>Anguilla</taxon>
    </lineage>
</organism>
<name>A0A0E9VCW6_ANGAN</name>
<accession>A0A0E9VCW6</accession>
<dbReference type="AlphaFoldDB" id="A0A0E9VCW6"/>
<reference evidence="1" key="2">
    <citation type="journal article" date="2015" name="Fish Shellfish Immunol.">
        <title>Early steps in the European eel (Anguilla anguilla)-Vibrio vulnificus interaction in the gills: Role of the RtxA13 toxin.</title>
        <authorList>
            <person name="Callol A."/>
            <person name="Pajuelo D."/>
            <person name="Ebbesson L."/>
            <person name="Teles M."/>
            <person name="MacKenzie S."/>
            <person name="Amaro C."/>
        </authorList>
    </citation>
    <scope>NUCLEOTIDE SEQUENCE</scope>
</reference>
<proteinExistence type="predicted"/>
<sequence length="33" mass="3719">MFGVKPRMRRPEPLSLSLQPADIGLILTSSFFN</sequence>
<reference evidence="1" key="1">
    <citation type="submission" date="2014-11" db="EMBL/GenBank/DDBJ databases">
        <authorList>
            <person name="Amaro Gonzalez C."/>
        </authorList>
    </citation>
    <scope>NUCLEOTIDE SEQUENCE</scope>
</reference>
<protein>
    <submittedName>
        <fullName evidence="1">Uncharacterized protein</fullName>
    </submittedName>
</protein>
<dbReference type="EMBL" id="GBXM01033287">
    <property type="protein sequence ID" value="JAH75290.1"/>
    <property type="molecule type" value="Transcribed_RNA"/>
</dbReference>